<evidence type="ECO:0000256" key="1">
    <source>
        <dbReference type="ARBA" id="ARBA00022741"/>
    </source>
</evidence>
<evidence type="ECO:0000313" key="5">
    <source>
        <dbReference type="Proteomes" id="UP000006265"/>
    </source>
</evidence>
<keyword evidence="2" id="KW-0067">ATP-binding</keyword>
<dbReference type="PROSITE" id="PS50893">
    <property type="entry name" value="ABC_TRANSPORTER_2"/>
    <property type="match status" value="1"/>
</dbReference>
<proteinExistence type="predicted"/>
<name>K5BFA1_MYCHD</name>
<keyword evidence="1" id="KW-0547">Nucleotide-binding</keyword>
<dbReference type="PANTHER" id="PTHR42794">
    <property type="entry name" value="HEMIN IMPORT ATP-BINDING PROTEIN HMUV"/>
    <property type="match status" value="1"/>
</dbReference>
<dbReference type="GO" id="GO:0016887">
    <property type="term" value="F:ATP hydrolysis activity"/>
    <property type="evidence" value="ECO:0007669"/>
    <property type="project" value="InterPro"/>
</dbReference>
<gene>
    <name evidence="4" type="ORF">C731_2281</name>
</gene>
<organism evidence="4 5">
    <name type="scientific">Mycolicibacterium hassiacum (strain DSM 44199 / CIP 105218 / JCM 12690 / 3849)</name>
    <name type="common">Mycobacterium hassiacum</name>
    <dbReference type="NCBI Taxonomy" id="1122247"/>
    <lineage>
        <taxon>Bacteria</taxon>
        <taxon>Bacillati</taxon>
        <taxon>Actinomycetota</taxon>
        <taxon>Actinomycetes</taxon>
        <taxon>Mycobacteriales</taxon>
        <taxon>Mycobacteriaceae</taxon>
        <taxon>Mycolicibacterium</taxon>
    </lineage>
</organism>
<evidence type="ECO:0000259" key="3">
    <source>
        <dbReference type="PROSITE" id="PS50893"/>
    </source>
</evidence>
<dbReference type="Pfam" id="PF00005">
    <property type="entry name" value="ABC_tran"/>
    <property type="match status" value="1"/>
</dbReference>
<dbReference type="SMART" id="SM00382">
    <property type="entry name" value="AAA"/>
    <property type="match status" value="1"/>
</dbReference>
<dbReference type="PATRIC" id="fig|1122247.3.peg.2195"/>
<dbReference type="InterPro" id="IPR027417">
    <property type="entry name" value="P-loop_NTPase"/>
</dbReference>
<dbReference type="Gene3D" id="3.40.50.300">
    <property type="entry name" value="P-loop containing nucleotide triphosphate hydrolases"/>
    <property type="match status" value="1"/>
</dbReference>
<dbReference type="InterPro" id="IPR003439">
    <property type="entry name" value="ABC_transporter-like_ATP-bd"/>
</dbReference>
<dbReference type="SUPFAM" id="SSF52540">
    <property type="entry name" value="P-loop containing nucleoside triphosphate hydrolases"/>
    <property type="match status" value="1"/>
</dbReference>
<sequence>MNLTVPAGSRLAVVGPNGAGKSTLLRVLCGLDSPAAGTVEVGGENLHRMSGRRRARIIAVVGQEERPAGELTVGEAVALGRIPYRQPWSASADHDIVRTALSVVELGDRADRPCGRLSGGERHRVVLARALAQQTPVLVLDEPTNHLDAAWRLRLMQLVKDLGRTVVAAMHDLDLVLRYFDAVAVIADGRIIGCGPPVKVLTPVLLREVFGVAGEVFFHPRTGRAHLLLAEAEPAVNRQ</sequence>
<dbReference type="PANTHER" id="PTHR42794:SF2">
    <property type="entry name" value="ABC TRANSPORTER ATP-BINDING PROTEIN"/>
    <property type="match status" value="1"/>
</dbReference>
<evidence type="ECO:0000313" key="4">
    <source>
        <dbReference type="EMBL" id="EKF23707.1"/>
    </source>
</evidence>
<dbReference type="CDD" id="cd03214">
    <property type="entry name" value="ABC_Iron-Siderophores_B12_Hemin"/>
    <property type="match status" value="1"/>
</dbReference>
<reference evidence="4 5" key="1">
    <citation type="journal article" date="2012" name="J. Bacteriol.">
        <title>Genome sequence of Mycobacterium hassiacum DSM 44199, a rare source of heat-stable mycobacterial proteins.</title>
        <authorList>
            <person name="Tiago I."/>
            <person name="Maranha A."/>
            <person name="Mendes V."/>
            <person name="Alarico S."/>
            <person name="Moynihan P.J."/>
            <person name="Clarke A.J."/>
            <person name="Macedo-Ribeiro S."/>
            <person name="Pereira P.J."/>
            <person name="Empadinhas N."/>
        </authorList>
    </citation>
    <scope>NUCLEOTIDE SEQUENCE [LARGE SCALE GENOMIC DNA]</scope>
    <source>
        <strain evidence="5">DSM 44199 / CIP 105218 / JCM 12690 / 3849</strain>
    </source>
</reference>
<accession>K5BFA1</accession>
<protein>
    <submittedName>
        <fullName evidence="4">ABC transporter family protein</fullName>
    </submittedName>
</protein>
<dbReference type="eggNOG" id="COG1120">
    <property type="taxonomic scope" value="Bacteria"/>
</dbReference>
<dbReference type="STRING" id="1122247.GCA_000379865_00288"/>
<dbReference type="GO" id="GO:0005524">
    <property type="term" value="F:ATP binding"/>
    <property type="evidence" value="ECO:0007669"/>
    <property type="project" value="UniProtKB-KW"/>
</dbReference>
<feature type="domain" description="ABC transporter" evidence="3">
    <location>
        <begin position="1"/>
        <end position="213"/>
    </location>
</feature>
<dbReference type="AlphaFoldDB" id="K5BFA1"/>
<evidence type="ECO:0000256" key="2">
    <source>
        <dbReference type="ARBA" id="ARBA00022840"/>
    </source>
</evidence>
<dbReference type="Proteomes" id="UP000006265">
    <property type="component" value="Unassembled WGS sequence"/>
</dbReference>
<dbReference type="EMBL" id="AMRA01000056">
    <property type="protein sequence ID" value="EKF23707.1"/>
    <property type="molecule type" value="Genomic_DNA"/>
</dbReference>
<dbReference type="InterPro" id="IPR003593">
    <property type="entry name" value="AAA+_ATPase"/>
</dbReference>
<comment type="caution">
    <text evidence="4">The sequence shown here is derived from an EMBL/GenBank/DDBJ whole genome shotgun (WGS) entry which is preliminary data.</text>
</comment>
<keyword evidence="5" id="KW-1185">Reference proteome</keyword>